<dbReference type="Pfam" id="PF14416">
    <property type="entry name" value="PMR5N"/>
    <property type="match status" value="3"/>
</dbReference>
<evidence type="ECO:0000256" key="1">
    <source>
        <dbReference type="ARBA" id="ARBA00004323"/>
    </source>
</evidence>
<comment type="similarity">
    <text evidence="2">Belongs to the PC-esterase family. TBL subfamily.</text>
</comment>
<keyword evidence="8" id="KW-0472">Membrane</keyword>
<evidence type="ECO:0000256" key="8">
    <source>
        <dbReference type="ARBA" id="ARBA00023136"/>
    </source>
</evidence>
<keyword evidence="3" id="KW-0808">Transferase</keyword>
<keyword evidence="4" id="KW-0812">Transmembrane</keyword>
<dbReference type="EMBL" id="CP144750">
    <property type="protein sequence ID" value="WVZ81823.1"/>
    <property type="molecule type" value="Genomic_DNA"/>
</dbReference>
<protein>
    <recommendedName>
        <fullName evidence="13">Trichome birefringence-like N-terminal domain-containing protein</fullName>
    </recommendedName>
</protein>
<evidence type="ECO:0000256" key="4">
    <source>
        <dbReference type="ARBA" id="ARBA00022692"/>
    </source>
</evidence>
<dbReference type="PANTHER" id="PTHR32285:SF144">
    <property type="entry name" value="OS07G0255900 PROTEIN"/>
    <property type="match status" value="1"/>
</dbReference>
<feature type="domain" description="Trichome birefringence-like C-terminal" evidence="9">
    <location>
        <begin position="141"/>
        <end position="433"/>
    </location>
</feature>
<dbReference type="Proteomes" id="UP001341281">
    <property type="component" value="Chromosome 06"/>
</dbReference>
<keyword evidence="7" id="KW-0333">Golgi apparatus</keyword>
<evidence type="ECO:0000313" key="12">
    <source>
        <dbReference type="Proteomes" id="UP001341281"/>
    </source>
</evidence>
<dbReference type="GO" id="GO:1990538">
    <property type="term" value="F:xylan O-acetyltransferase activity"/>
    <property type="evidence" value="ECO:0007669"/>
    <property type="project" value="UniProtKB-ARBA"/>
</dbReference>
<feature type="domain" description="Trichome birefringence-like N-terminal" evidence="10">
    <location>
        <begin position="962"/>
        <end position="1012"/>
    </location>
</feature>
<feature type="domain" description="Trichome birefringence-like C-terminal" evidence="9">
    <location>
        <begin position="575"/>
        <end position="876"/>
    </location>
</feature>
<comment type="subcellular location">
    <subcellularLocation>
        <location evidence="1">Golgi apparatus membrane</location>
        <topology evidence="1">Single-pass type II membrane protein</topology>
    </subcellularLocation>
</comment>
<keyword evidence="12" id="KW-1185">Reference proteome</keyword>
<organism evidence="11 12">
    <name type="scientific">Paspalum notatum var. saurae</name>
    <dbReference type="NCBI Taxonomy" id="547442"/>
    <lineage>
        <taxon>Eukaryota</taxon>
        <taxon>Viridiplantae</taxon>
        <taxon>Streptophyta</taxon>
        <taxon>Embryophyta</taxon>
        <taxon>Tracheophyta</taxon>
        <taxon>Spermatophyta</taxon>
        <taxon>Magnoliopsida</taxon>
        <taxon>Liliopsida</taxon>
        <taxon>Poales</taxon>
        <taxon>Poaceae</taxon>
        <taxon>PACMAD clade</taxon>
        <taxon>Panicoideae</taxon>
        <taxon>Andropogonodae</taxon>
        <taxon>Paspaleae</taxon>
        <taxon>Paspalinae</taxon>
        <taxon>Paspalum</taxon>
    </lineage>
</organism>
<dbReference type="InterPro" id="IPR025846">
    <property type="entry name" value="TBL_N"/>
</dbReference>
<proteinExistence type="inferred from homology"/>
<feature type="domain" description="Trichome birefringence-like N-terminal" evidence="10">
    <location>
        <begin position="522"/>
        <end position="573"/>
    </location>
</feature>
<dbReference type="Pfam" id="PF13839">
    <property type="entry name" value="PC-Esterase"/>
    <property type="match status" value="3"/>
</dbReference>
<evidence type="ECO:0000256" key="7">
    <source>
        <dbReference type="ARBA" id="ARBA00023034"/>
    </source>
</evidence>
<evidence type="ECO:0000256" key="5">
    <source>
        <dbReference type="ARBA" id="ARBA00022968"/>
    </source>
</evidence>
<accession>A0AAQ3X0U7</accession>
<dbReference type="InterPro" id="IPR029962">
    <property type="entry name" value="TBL"/>
</dbReference>
<reference evidence="11 12" key="1">
    <citation type="submission" date="2024-02" db="EMBL/GenBank/DDBJ databases">
        <title>High-quality chromosome-scale genome assembly of Pensacola bahiagrass (Paspalum notatum Flugge var. saurae).</title>
        <authorList>
            <person name="Vega J.M."/>
            <person name="Podio M."/>
            <person name="Orjuela J."/>
            <person name="Siena L.A."/>
            <person name="Pessino S.C."/>
            <person name="Combes M.C."/>
            <person name="Mariac C."/>
            <person name="Albertini E."/>
            <person name="Pupilli F."/>
            <person name="Ortiz J.P.A."/>
            <person name="Leblanc O."/>
        </authorList>
    </citation>
    <scope>NUCLEOTIDE SEQUENCE [LARGE SCALE GENOMIC DNA]</scope>
    <source>
        <strain evidence="11">R1</strain>
        <tissue evidence="11">Leaf</tissue>
    </source>
</reference>
<evidence type="ECO:0000256" key="6">
    <source>
        <dbReference type="ARBA" id="ARBA00022989"/>
    </source>
</evidence>
<evidence type="ECO:0008006" key="13">
    <source>
        <dbReference type="Google" id="ProtNLM"/>
    </source>
</evidence>
<evidence type="ECO:0000256" key="2">
    <source>
        <dbReference type="ARBA" id="ARBA00007727"/>
    </source>
</evidence>
<keyword evidence="6" id="KW-1133">Transmembrane helix</keyword>
<evidence type="ECO:0000256" key="3">
    <source>
        <dbReference type="ARBA" id="ARBA00022679"/>
    </source>
</evidence>
<name>A0AAQ3X0U7_PASNO</name>
<gene>
    <name evidence="11" type="ORF">U9M48_029161</name>
</gene>
<dbReference type="GO" id="GO:0000139">
    <property type="term" value="C:Golgi membrane"/>
    <property type="evidence" value="ECO:0007669"/>
    <property type="project" value="UniProtKB-SubCell"/>
</dbReference>
<keyword evidence="5" id="KW-0735">Signal-anchor</keyword>
<evidence type="ECO:0000259" key="10">
    <source>
        <dbReference type="Pfam" id="PF14416"/>
    </source>
</evidence>
<dbReference type="PANTHER" id="PTHR32285">
    <property type="entry name" value="PROTEIN TRICHOME BIREFRINGENCE-LIKE 9-RELATED"/>
    <property type="match status" value="1"/>
</dbReference>
<dbReference type="InterPro" id="IPR026057">
    <property type="entry name" value="TBL_C"/>
</dbReference>
<evidence type="ECO:0000259" key="9">
    <source>
        <dbReference type="Pfam" id="PF13839"/>
    </source>
</evidence>
<sequence length="1319" mass="145910">MGAYQYLQPLDRHNLKPSSKNPAGCFLSKPVCAWLACGFLSLALFHLLCCSPAGGQRAAAFSPLLSYIDSTYSFVSSVPAGGAAKSCNYSEGQWVWAPGHARRYNATECNVKESHDCIRNGRPDTGYLDWRWQPSAAGCPLPAFDARAFLSALRGKHVAIIGDSMARNQAQSLVCLLGAAFPPRLLHRDEGQQRHNFWRYAFPAYDVTVSFYWNPFLVRATGKAEDERIPYSHVHLDQPGDRWAADADTIDVAVLAAGHWLLNGAIYYNGSAVVGAHNAPPELNYTGVGYAWPLRMVYRTAVERLSAGGRPRTLVLATFSPAHFDGSSFDSPTACTKMEPYREGEKELAWICREVRDIVYDEAAEAGRSRAGGATRIEVLDVTKLATMRPDGHPGVYMNRDPFKHGVPDRVFSDCLHFCLPGPVDTFNEILLQILRKRREMGGYLQPLDPQGLKPSSKNPGRSLSKRTCAFLTCSFLSLALLHLLCCSPAGTQRAAIVSPLLNYINSTYSFVSSVPGEGRRNCNYAVGTWVPAPGHARRYNATECNAKESHDCLRNGRPDTGYLDWRWQPAGCPLPAFDADAFLSAVRGKHVAFIGDSMARNQAQSLICLLSAAFPYRLLYRDPSPRQFNNWRYAFPSHGVQVSFYWNPFLVRATGKAEDETVRDNHVHIDEPGDRWGADADTIDVAVLAAAHWLLNGAIYYNGSGMIGAHGHPEIKDTGVGYAWPLRMVYRTAVRRLMSSPAARPRTLVLATFSPSHFEGKPTNDTMACAKTEPYKEGEKEMEWMYREVRDIVYDEAAAARARISGDGAASKTRIEVLDVSKLASKRPDGHPGIYMNRRDPAANDGGAPGKVPYSDCLHFCLPGPVDTFNEILLQILRKVYKPLDPHNLPMKPSSKNPGCFVSKPACACLAVAFFSLALLHLLCCSPPGIQQAAFSPLLRYINTTYSFVSSAPGGAAKSSSCNYSEGEWVAALGHARRYNATECNAKESHDCIRNGRPDTGYLDWRWQPSSGCPLPAFDAGAFLSAVRGKHVAFIGDSMARNQAQSLICLLSAAFPHRLLYRADDPHKHNFWRYAFPTHDVRVSFYWTPFLVRGRGKPEDDSVRYSYVHLDVPGDRWAADADTIDVAVLAAGHWVLNGAIYYNGSEAIGAHNAPPEFGDGNYTRVGYAWPLHMAYRTAVERLSSDGRPRTLVLATFSPSHFEGNPIDSPTACTRMEPYREGEKELEWIFKEVRDIVYDEAATARAKHDDGGGAVRIEVLDVTKLAGMRPDGHPSVYMNRDPFKNGVQDKMFSDCLHFCLPGPVDTFNEILVQLLKKNR</sequence>
<feature type="domain" description="Trichome birefringence-like N-terminal" evidence="10">
    <location>
        <begin position="85"/>
        <end position="135"/>
    </location>
</feature>
<feature type="domain" description="Trichome birefringence-like C-terminal" evidence="9">
    <location>
        <begin position="1016"/>
        <end position="1313"/>
    </location>
</feature>
<evidence type="ECO:0000313" key="11">
    <source>
        <dbReference type="EMBL" id="WVZ81823.1"/>
    </source>
</evidence>